<keyword evidence="3" id="KW-1185">Reference proteome</keyword>
<dbReference type="EMBL" id="MU825440">
    <property type="protein sequence ID" value="KAJ7389118.1"/>
    <property type="molecule type" value="Genomic_DNA"/>
</dbReference>
<name>A0A9W9ZWD9_9CNID</name>
<keyword evidence="1" id="KW-0732">Signal</keyword>
<reference evidence="2" key="1">
    <citation type="submission" date="2023-01" db="EMBL/GenBank/DDBJ databases">
        <title>Genome assembly of the deep-sea coral Lophelia pertusa.</title>
        <authorList>
            <person name="Herrera S."/>
            <person name="Cordes E."/>
        </authorList>
    </citation>
    <scope>NUCLEOTIDE SEQUENCE</scope>
    <source>
        <strain evidence="2">USNM1676648</strain>
        <tissue evidence="2">Polyp</tissue>
    </source>
</reference>
<proteinExistence type="predicted"/>
<accession>A0A9W9ZWD9</accession>
<dbReference type="AlphaFoldDB" id="A0A9W9ZWD9"/>
<evidence type="ECO:0000256" key="1">
    <source>
        <dbReference type="SAM" id="SignalP"/>
    </source>
</evidence>
<gene>
    <name evidence="2" type="ORF">OS493_033440</name>
</gene>
<feature type="signal peptide" evidence="1">
    <location>
        <begin position="1"/>
        <end position="19"/>
    </location>
</feature>
<organism evidence="2 3">
    <name type="scientific">Desmophyllum pertusum</name>
    <dbReference type="NCBI Taxonomy" id="174260"/>
    <lineage>
        <taxon>Eukaryota</taxon>
        <taxon>Metazoa</taxon>
        <taxon>Cnidaria</taxon>
        <taxon>Anthozoa</taxon>
        <taxon>Hexacorallia</taxon>
        <taxon>Scleractinia</taxon>
        <taxon>Caryophylliina</taxon>
        <taxon>Caryophylliidae</taxon>
        <taxon>Desmophyllum</taxon>
    </lineage>
</organism>
<dbReference type="OrthoDB" id="5989519at2759"/>
<dbReference type="Proteomes" id="UP001163046">
    <property type="component" value="Unassembled WGS sequence"/>
</dbReference>
<evidence type="ECO:0000313" key="3">
    <source>
        <dbReference type="Proteomes" id="UP001163046"/>
    </source>
</evidence>
<protein>
    <submittedName>
        <fullName evidence="2">Uncharacterized protein</fullName>
    </submittedName>
</protein>
<evidence type="ECO:0000313" key="2">
    <source>
        <dbReference type="EMBL" id="KAJ7389118.1"/>
    </source>
</evidence>
<feature type="chain" id="PRO_5040762575" evidence="1">
    <location>
        <begin position="20"/>
        <end position="142"/>
    </location>
</feature>
<sequence length="142" mass="16661">METMTFLLVVFAALVLIEAKPTQKHCSKIRRNPCSEDSECACLNHRNSTLICNYKSICEISTFIDDIMRRQPCHRQRIFKRSCLVDADCPCDEAPLICEDNECVKKRPKIRTYRVPMGKHRSHMYSDSRLRRKLMHKLLKTT</sequence>
<comment type="caution">
    <text evidence="2">The sequence shown here is derived from an EMBL/GenBank/DDBJ whole genome shotgun (WGS) entry which is preliminary data.</text>
</comment>